<dbReference type="InterPro" id="IPR000477">
    <property type="entry name" value="RT_dom"/>
</dbReference>
<reference evidence="3" key="1">
    <citation type="journal article" date="2023" name="Plant J.">
        <title>Genome sequences and population genomics provide insights into the demographic history, inbreeding, and mutation load of two 'living fossil' tree species of Dipteronia.</title>
        <authorList>
            <person name="Feng Y."/>
            <person name="Comes H.P."/>
            <person name="Chen J."/>
            <person name="Zhu S."/>
            <person name="Lu R."/>
            <person name="Zhang X."/>
            <person name="Li P."/>
            <person name="Qiu J."/>
            <person name="Olsen K.M."/>
            <person name="Qiu Y."/>
        </authorList>
    </citation>
    <scope>NUCLEOTIDE SEQUENCE</scope>
    <source>
        <strain evidence="3">KIB01</strain>
    </source>
</reference>
<dbReference type="Proteomes" id="UP001280121">
    <property type="component" value="Unassembled WGS sequence"/>
</dbReference>
<feature type="domain" description="Reverse transcriptase" evidence="1">
    <location>
        <begin position="200"/>
        <end position="315"/>
    </location>
</feature>
<dbReference type="PANTHER" id="PTHR46890">
    <property type="entry name" value="NON-LTR RETROLELEMENT REVERSE TRANSCRIPTASE-LIKE PROTEIN-RELATED"/>
    <property type="match status" value="1"/>
</dbReference>
<dbReference type="AlphaFoldDB" id="A0AAD9XM58"/>
<comment type="caution">
    <text evidence="3">The sequence shown here is derived from an EMBL/GenBank/DDBJ whole genome shotgun (WGS) entry which is preliminary data.</text>
</comment>
<dbReference type="InterPro" id="IPR052343">
    <property type="entry name" value="Retrotransposon-Effector_Assoc"/>
</dbReference>
<sequence length="630" mass="71739">MSVVVAKDDRCAKVLGRWNYAHPQDLNRQIKKKKDELAVASNVNGISSWKTVRKIESQLDRLLETEEDYWRQRSRQDWLKAGDYNSKFFHWKASSRRARNKIVGVEDSNGAWCDSHADVQRIVLDYFSDLFKSSNPTSQYWGKAVFKMSPSKSPGIDGMPALFYQKNWDTVGDGVTKACLRCLNNGEPLDKVNKTLITLIPKTSNGSRIMNFRPISLCSVLYKIIAKSIANRLRLVIGDVISENQSAFVPGRLITDNAIIGFECIHGIRTRNRKAGSVALKLDMSKAYDHVEWGFISSMMLKLGFRLAGWLSCLIHRDVSHSDIYRYRCGSTGPFISHLFVADDNLLFAKANDNNCRAIKHILDDYALASGQEVNFGKSAICTRKEVLVKAVIQALPSYAMNLFKLPKGLISDFRRFCSRFWWGSTDTDRKIHWGSWVKLCDRRCPCGSFVWKRFLLGRELFQKGYRWRIANQSSISIYRDRWVPRPHSFMIQSPPILGENALVKRLITPSGSWDVPLIRFSFSREEGDAILSIPIRQQAGDSIIWHFGTDGNYKIKVPPKVKSFLWKACKKWLPTAFNLAGCGVPTEMLCLGCSKRPETTSHALWCCQTLKGIRLSCSFTAGPKWRDDL</sequence>
<protein>
    <recommendedName>
        <fullName evidence="5">Reverse transcriptase domain-containing protein</fullName>
    </recommendedName>
</protein>
<organism evidence="3 4">
    <name type="scientific">Dipteronia dyeriana</name>
    <dbReference type="NCBI Taxonomy" id="168575"/>
    <lineage>
        <taxon>Eukaryota</taxon>
        <taxon>Viridiplantae</taxon>
        <taxon>Streptophyta</taxon>
        <taxon>Embryophyta</taxon>
        <taxon>Tracheophyta</taxon>
        <taxon>Spermatophyta</taxon>
        <taxon>Magnoliopsida</taxon>
        <taxon>eudicotyledons</taxon>
        <taxon>Gunneridae</taxon>
        <taxon>Pentapetalae</taxon>
        <taxon>rosids</taxon>
        <taxon>malvids</taxon>
        <taxon>Sapindales</taxon>
        <taxon>Sapindaceae</taxon>
        <taxon>Hippocastanoideae</taxon>
        <taxon>Acereae</taxon>
        <taxon>Dipteronia</taxon>
    </lineage>
</organism>
<dbReference type="InterPro" id="IPR043502">
    <property type="entry name" value="DNA/RNA_pol_sf"/>
</dbReference>
<dbReference type="Pfam" id="PF13966">
    <property type="entry name" value="zf-RVT"/>
    <property type="match status" value="1"/>
</dbReference>
<dbReference type="SUPFAM" id="SSF56672">
    <property type="entry name" value="DNA/RNA polymerases"/>
    <property type="match status" value="1"/>
</dbReference>
<dbReference type="CDD" id="cd01650">
    <property type="entry name" value="RT_nLTR_like"/>
    <property type="match status" value="1"/>
</dbReference>
<dbReference type="PANTHER" id="PTHR46890:SF48">
    <property type="entry name" value="RNA-DIRECTED DNA POLYMERASE"/>
    <property type="match status" value="1"/>
</dbReference>
<evidence type="ECO:0008006" key="5">
    <source>
        <dbReference type="Google" id="ProtNLM"/>
    </source>
</evidence>
<accession>A0AAD9XM58</accession>
<keyword evidence="4" id="KW-1185">Reference proteome</keyword>
<gene>
    <name evidence="3" type="ORF">Ddye_000022</name>
</gene>
<feature type="domain" description="Reverse transcriptase zinc-binding" evidence="2">
    <location>
        <begin position="554"/>
        <end position="612"/>
    </location>
</feature>
<name>A0AAD9XM58_9ROSI</name>
<evidence type="ECO:0000259" key="1">
    <source>
        <dbReference type="Pfam" id="PF00078"/>
    </source>
</evidence>
<dbReference type="EMBL" id="JANJYI010000001">
    <property type="protein sequence ID" value="KAK2661448.1"/>
    <property type="molecule type" value="Genomic_DNA"/>
</dbReference>
<dbReference type="Pfam" id="PF00078">
    <property type="entry name" value="RVT_1"/>
    <property type="match status" value="1"/>
</dbReference>
<evidence type="ECO:0000259" key="2">
    <source>
        <dbReference type="Pfam" id="PF13966"/>
    </source>
</evidence>
<dbReference type="InterPro" id="IPR026960">
    <property type="entry name" value="RVT-Znf"/>
</dbReference>
<evidence type="ECO:0000313" key="4">
    <source>
        <dbReference type="Proteomes" id="UP001280121"/>
    </source>
</evidence>
<evidence type="ECO:0000313" key="3">
    <source>
        <dbReference type="EMBL" id="KAK2661448.1"/>
    </source>
</evidence>
<proteinExistence type="predicted"/>